<organism evidence="4 5">
    <name type="scientific">Amphibalanus amphitrite</name>
    <name type="common">Striped barnacle</name>
    <name type="synonym">Balanus amphitrite</name>
    <dbReference type="NCBI Taxonomy" id="1232801"/>
    <lineage>
        <taxon>Eukaryota</taxon>
        <taxon>Metazoa</taxon>
        <taxon>Ecdysozoa</taxon>
        <taxon>Arthropoda</taxon>
        <taxon>Crustacea</taxon>
        <taxon>Multicrustacea</taxon>
        <taxon>Cirripedia</taxon>
        <taxon>Thoracica</taxon>
        <taxon>Thoracicalcarea</taxon>
        <taxon>Balanomorpha</taxon>
        <taxon>Balanoidea</taxon>
        <taxon>Balanidae</taxon>
        <taxon>Amphibalaninae</taxon>
        <taxon>Amphibalanus</taxon>
    </lineage>
</organism>
<dbReference type="InterPro" id="IPR036691">
    <property type="entry name" value="Endo/exonu/phosph_ase_sf"/>
</dbReference>
<keyword evidence="4" id="KW-0548">Nucleotidyltransferase</keyword>
<evidence type="ECO:0000256" key="1">
    <source>
        <dbReference type="SAM" id="MobiDB-lite"/>
    </source>
</evidence>
<dbReference type="GO" id="GO:0003964">
    <property type="term" value="F:RNA-directed DNA polymerase activity"/>
    <property type="evidence" value="ECO:0007669"/>
    <property type="project" value="UniProtKB-KW"/>
</dbReference>
<evidence type="ECO:0000313" key="4">
    <source>
        <dbReference type="EMBL" id="KAF0295353.1"/>
    </source>
</evidence>
<evidence type="ECO:0000313" key="5">
    <source>
        <dbReference type="Proteomes" id="UP000440578"/>
    </source>
</evidence>
<dbReference type="InterPro" id="IPR043502">
    <property type="entry name" value="DNA/RNA_pol_sf"/>
</dbReference>
<dbReference type="SUPFAM" id="SSF56672">
    <property type="entry name" value="DNA/RNA polymerases"/>
    <property type="match status" value="1"/>
</dbReference>
<dbReference type="Proteomes" id="UP000440578">
    <property type="component" value="Unassembled WGS sequence"/>
</dbReference>
<evidence type="ECO:0000259" key="2">
    <source>
        <dbReference type="Pfam" id="PF00078"/>
    </source>
</evidence>
<dbReference type="Pfam" id="PF00078">
    <property type="entry name" value="RVT_1"/>
    <property type="match status" value="1"/>
</dbReference>
<dbReference type="SUPFAM" id="SSF56219">
    <property type="entry name" value="DNase I-like"/>
    <property type="match status" value="1"/>
</dbReference>
<comment type="caution">
    <text evidence="4">The sequence shown here is derived from an EMBL/GenBank/DDBJ whole genome shotgun (WGS) entry which is preliminary data.</text>
</comment>
<keyword evidence="4" id="KW-0808">Transferase</keyword>
<gene>
    <name evidence="4" type="ORF">FJT64_007097</name>
</gene>
<dbReference type="Gene3D" id="3.60.10.10">
    <property type="entry name" value="Endonuclease/exonuclease/phosphatase"/>
    <property type="match status" value="1"/>
</dbReference>
<dbReference type="AlphaFoldDB" id="A0A6A4VNV8"/>
<dbReference type="InterPro" id="IPR000477">
    <property type="entry name" value="RT_dom"/>
</dbReference>
<protein>
    <submittedName>
        <fullName evidence="4">Putative RNA-directed DNA polymerase from transposon X-element</fullName>
    </submittedName>
</protein>
<reference evidence="4 5" key="1">
    <citation type="submission" date="2019-07" db="EMBL/GenBank/DDBJ databases">
        <title>Draft genome assembly of a fouling barnacle, Amphibalanus amphitrite (Darwin, 1854): The first reference genome for Thecostraca.</title>
        <authorList>
            <person name="Kim W."/>
        </authorList>
    </citation>
    <scope>NUCLEOTIDE SEQUENCE [LARGE SCALE GENOMIC DNA]</scope>
    <source>
        <strain evidence="4">SNU_AA5</strain>
        <tissue evidence="4">Soma without cirri and trophi</tissue>
    </source>
</reference>
<feature type="compositionally biased region" description="Polar residues" evidence="1">
    <location>
        <begin position="261"/>
        <end position="273"/>
    </location>
</feature>
<dbReference type="PANTHER" id="PTHR19446">
    <property type="entry name" value="REVERSE TRANSCRIPTASES"/>
    <property type="match status" value="1"/>
</dbReference>
<proteinExistence type="predicted"/>
<accession>A0A6A4VNV8</accession>
<evidence type="ECO:0000259" key="3">
    <source>
        <dbReference type="Pfam" id="PF14529"/>
    </source>
</evidence>
<sequence length="703" mass="79073">MVAHWNVRGIKTRRFDVEKFSERYDVLLLQETLLKPNDIYELPGFDLLRSDARRGTMIAVRNRPGLSWRPVDCLAMCSAEWDVQGIVVSDTRMTGDLHIYNVYVSRATAEGDWGFLHQIESTNGHTVVAGDFNARSPVWCCSRAYNANGQALEAALQGLDSELISLLRPTRLAERYGDADTTIDLCLVSSELTSRVSWRPTVHSGSDHLLCEARIVIPRSAAAASRQPRRPQLYPRRGAAIDELDRMRRAADREARRHRQQGTARTSSSQQPKWWTDSVDARWIEKQRALRRWRVDRRSSDEDTRVAARSVKNKTNALFKRAASTAYNECWDAYIDNANNNTTMFWRFVSTLDSDQPNTSGLHIEHNGTMLRTEEQRGEAFLGRFIDQCSQQDLRERQEARSELDAVISEATEPPTFTAEDLDEAIRRLSDTACGPDRLRAGDFRALTEVHRRSLLAEINSSVACGTIPAHWTDSFLVPIPKPGKDHRSLGGYRVITVQNIGGKLVESMIARKLSAALEAFLPPTLGAYRSGRATWLNVGQVVHKATEAFEAREHALIVGLDLQDAYNLVSVPILVRRLRSLGIDPFFVRWILQALQSGSCVPTCHSGKERLPPEIALEADVDTELQLRQKMAERAEAEMSSTEAGSTETGIWKGRVSSRHTRGTGAGMLHLPRVKTEAAKRSFPYRAVKAWNDRTLTTSMKQ</sequence>
<dbReference type="InterPro" id="IPR005135">
    <property type="entry name" value="Endo/exonuclease/phosphatase"/>
</dbReference>
<dbReference type="OrthoDB" id="6373033at2759"/>
<feature type="region of interest" description="Disordered" evidence="1">
    <location>
        <begin position="249"/>
        <end position="273"/>
    </location>
</feature>
<dbReference type="Pfam" id="PF14529">
    <property type="entry name" value="Exo_endo_phos_2"/>
    <property type="match status" value="1"/>
</dbReference>
<keyword evidence="4" id="KW-0695">RNA-directed DNA polymerase</keyword>
<feature type="domain" description="Reverse transcriptase" evidence="2">
    <location>
        <begin position="480"/>
        <end position="596"/>
    </location>
</feature>
<feature type="domain" description="Endonuclease/exonuclease/phosphatase" evidence="3">
    <location>
        <begin position="98"/>
        <end position="210"/>
    </location>
</feature>
<dbReference type="EMBL" id="VIIS01001622">
    <property type="protein sequence ID" value="KAF0295353.1"/>
    <property type="molecule type" value="Genomic_DNA"/>
</dbReference>
<keyword evidence="5" id="KW-1185">Reference proteome</keyword>
<name>A0A6A4VNV8_AMPAM</name>